<dbReference type="InterPro" id="IPR002110">
    <property type="entry name" value="Ankyrin_rpt"/>
</dbReference>
<dbReference type="Gene3D" id="1.25.40.20">
    <property type="entry name" value="Ankyrin repeat-containing domain"/>
    <property type="match status" value="3"/>
</dbReference>
<dbReference type="InterPro" id="IPR036047">
    <property type="entry name" value="F-box-like_dom_sf"/>
</dbReference>
<keyword evidence="2 3" id="KW-0040">ANK repeat</keyword>
<dbReference type="InterPro" id="IPR001810">
    <property type="entry name" value="F-box_dom"/>
</dbReference>
<dbReference type="SUPFAM" id="SSF48403">
    <property type="entry name" value="Ankyrin repeat"/>
    <property type="match status" value="1"/>
</dbReference>
<evidence type="ECO:0000313" key="6">
    <source>
        <dbReference type="Proteomes" id="UP000277580"/>
    </source>
</evidence>
<dbReference type="PANTHER" id="PTHR24180:SF45">
    <property type="entry name" value="POLY [ADP-RIBOSE] POLYMERASE TANKYRASE"/>
    <property type="match status" value="1"/>
</dbReference>
<organism evidence="5 6">
    <name type="scientific">Morchella conica CCBAS932</name>
    <dbReference type="NCBI Taxonomy" id="1392247"/>
    <lineage>
        <taxon>Eukaryota</taxon>
        <taxon>Fungi</taxon>
        <taxon>Dikarya</taxon>
        <taxon>Ascomycota</taxon>
        <taxon>Pezizomycotina</taxon>
        <taxon>Pezizomycetes</taxon>
        <taxon>Pezizales</taxon>
        <taxon>Morchellaceae</taxon>
        <taxon>Morchella</taxon>
    </lineage>
</organism>
<sequence length="321" mass="34078">MTTTLLSLPPELLLLIADHLSPRPLRSLSQTCSTLRSLLTCIVHAPTPASALLLFAATHNHPLLLRIALHRGATHTTLTPANQHISEKTWAPVKYDNILLDLRIKASLDGTCVDRYTLTTLHRAAAAGHEDIVRLLIAAGADVGARTSRGDTALHVAAEHGHVGVVGVLLERGAAVDAPGWRGCSALHYAAMMGKSDVASALVAAGAGVGARDVKGAAPLHLAAWRGEVEVVRFLVVVGAEVGARDKKGATPLHFAAGEGKEEMVGVLVEAGAERAAVDEGGETPWRWAWKGGHGEVAEKWLKVKGARWRLVDYVFLKAFR</sequence>
<dbReference type="STRING" id="1392247.A0A3N4K9V7"/>
<dbReference type="AlphaFoldDB" id="A0A3N4K9V7"/>
<dbReference type="SUPFAM" id="SSF81383">
    <property type="entry name" value="F-box domain"/>
    <property type="match status" value="1"/>
</dbReference>
<dbReference type="OrthoDB" id="341259at2759"/>
<feature type="repeat" description="ANK" evidence="3">
    <location>
        <begin position="182"/>
        <end position="214"/>
    </location>
</feature>
<dbReference type="InterPro" id="IPR036770">
    <property type="entry name" value="Ankyrin_rpt-contain_sf"/>
</dbReference>
<dbReference type="PRINTS" id="PR01415">
    <property type="entry name" value="ANKYRIN"/>
</dbReference>
<evidence type="ECO:0000259" key="4">
    <source>
        <dbReference type="PROSITE" id="PS50181"/>
    </source>
</evidence>
<feature type="domain" description="F-box" evidence="4">
    <location>
        <begin position="2"/>
        <end position="39"/>
    </location>
</feature>
<accession>A0A3N4K9V7</accession>
<evidence type="ECO:0000256" key="2">
    <source>
        <dbReference type="ARBA" id="ARBA00023043"/>
    </source>
</evidence>
<dbReference type="Proteomes" id="UP000277580">
    <property type="component" value="Unassembled WGS sequence"/>
</dbReference>
<keyword evidence="6" id="KW-1185">Reference proteome</keyword>
<gene>
    <name evidence="5" type="ORF">P167DRAFT_599014</name>
</gene>
<dbReference type="PROSITE" id="PS50088">
    <property type="entry name" value="ANK_REPEAT"/>
    <property type="match status" value="5"/>
</dbReference>
<feature type="repeat" description="ANK" evidence="3">
    <location>
        <begin position="149"/>
        <end position="181"/>
    </location>
</feature>
<dbReference type="SMART" id="SM00248">
    <property type="entry name" value="ANK"/>
    <property type="match status" value="5"/>
</dbReference>
<dbReference type="InParanoid" id="A0A3N4K9V7"/>
<evidence type="ECO:0000256" key="3">
    <source>
        <dbReference type="PROSITE-ProRule" id="PRU00023"/>
    </source>
</evidence>
<feature type="repeat" description="ANK" evidence="3">
    <location>
        <begin position="248"/>
        <end position="280"/>
    </location>
</feature>
<keyword evidence="1" id="KW-0677">Repeat</keyword>
<name>A0A3N4K9V7_9PEZI</name>
<evidence type="ECO:0000313" key="5">
    <source>
        <dbReference type="EMBL" id="RPB07296.1"/>
    </source>
</evidence>
<feature type="repeat" description="ANK" evidence="3">
    <location>
        <begin position="116"/>
        <end position="148"/>
    </location>
</feature>
<feature type="repeat" description="ANK" evidence="3">
    <location>
        <begin position="215"/>
        <end position="247"/>
    </location>
</feature>
<dbReference type="InterPro" id="IPR051637">
    <property type="entry name" value="Ank_repeat_dom-contain_49"/>
</dbReference>
<proteinExistence type="predicted"/>
<dbReference type="PROSITE" id="PS50297">
    <property type="entry name" value="ANK_REP_REGION"/>
    <property type="match status" value="5"/>
</dbReference>
<evidence type="ECO:0000256" key="1">
    <source>
        <dbReference type="ARBA" id="ARBA00022737"/>
    </source>
</evidence>
<protein>
    <submittedName>
        <fullName evidence="5">Ankyrin</fullName>
    </submittedName>
</protein>
<dbReference type="Pfam" id="PF12796">
    <property type="entry name" value="Ank_2"/>
    <property type="match status" value="2"/>
</dbReference>
<reference evidence="5 6" key="1">
    <citation type="journal article" date="2018" name="Nat. Ecol. Evol.">
        <title>Pezizomycetes genomes reveal the molecular basis of ectomycorrhizal truffle lifestyle.</title>
        <authorList>
            <person name="Murat C."/>
            <person name="Payen T."/>
            <person name="Noel B."/>
            <person name="Kuo A."/>
            <person name="Morin E."/>
            <person name="Chen J."/>
            <person name="Kohler A."/>
            <person name="Krizsan K."/>
            <person name="Balestrini R."/>
            <person name="Da Silva C."/>
            <person name="Montanini B."/>
            <person name="Hainaut M."/>
            <person name="Levati E."/>
            <person name="Barry K.W."/>
            <person name="Belfiori B."/>
            <person name="Cichocki N."/>
            <person name="Clum A."/>
            <person name="Dockter R.B."/>
            <person name="Fauchery L."/>
            <person name="Guy J."/>
            <person name="Iotti M."/>
            <person name="Le Tacon F."/>
            <person name="Lindquist E.A."/>
            <person name="Lipzen A."/>
            <person name="Malagnac F."/>
            <person name="Mello A."/>
            <person name="Molinier V."/>
            <person name="Miyauchi S."/>
            <person name="Poulain J."/>
            <person name="Riccioni C."/>
            <person name="Rubini A."/>
            <person name="Sitrit Y."/>
            <person name="Splivallo R."/>
            <person name="Traeger S."/>
            <person name="Wang M."/>
            <person name="Zifcakova L."/>
            <person name="Wipf D."/>
            <person name="Zambonelli A."/>
            <person name="Paolocci F."/>
            <person name="Nowrousian M."/>
            <person name="Ottonello S."/>
            <person name="Baldrian P."/>
            <person name="Spatafora J.W."/>
            <person name="Henrissat B."/>
            <person name="Nagy L.G."/>
            <person name="Aury J.M."/>
            <person name="Wincker P."/>
            <person name="Grigoriev I.V."/>
            <person name="Bonfante P."/>
            <person name="Martin F.M."/>
        </authorList>
    </citation>
    <scope>NUCLEOTIDE SEQUENCE [LARGE SCALE GENOMIC DNA]</scope>
    <source>
        <strain evidence="5 6">CCBAS932</strain>
    </source>
</reference>
<dbReference type="Pfam" id="PF12937">
    <property type="entry name" value="F-box-like"/>
    <property type="match status" value="1"/>
</dbReference>
<dbReference type="PANTHER" id="PTHR24180">
    <property type="entry name" value="CYCLIN-DEPENDENT KINASE INHIBITOR 2C-RELATED"/>
    <property type="match status" value="1"/>
</dbReference>
<dbReference type="EMBL" id="ML119188">
    <property type="protein sequence ID" value="RPB07296.1"/>
    <property type="molecule type" value="Genomic_DNA"/>
</dbReference>
<dbReference type="PROSITE" id="PS50181">
    <property type="entry name" value="FBOX"/>
    <property type="match status" value="1"/>
</dbReference>